<evidence type="ECO:0000313" key="9">
    <source>
        <dbReference type="Proteomes" id="UP000192042"/>
    </source>
</evidence>
<dbReference type="HAMAP" id="MF_00076">
    <property type="entry name" value="HisB"/>
    <property type="match status" value="1"/>
</dbReference>
<evidence type="ECO:0000256" key="2">
    <source>
        <dbReference type="ARBA" id="ARBA00016664"/>
    </source>
</evidence>
<dbReference type="OrthoDB" id="9813612at2"/>
<dbReference type="PROSITE" id="PS00955">
    <property type="entry name" value="IGP_DEHYDRATASE_2"/>
    <property type="match status" value="1"/>
</dbReference>
<comment type="catalytic activity">
    <reaction evidence="6 7">
        <text>D-erythro-1-(imidazol-4-yl)glycerol 3-phosphate = 3-(imidazol-4-yl)-2-oxopropyl phosphate + H2O</text>
        <dbReference type="Rhea" id="RHEA:11040"/>
        <dbReference type="ChEBI" id="CHEBI:15377"/>
        <dbReference type="ChEBI" id="CHEBI:57766"/>
        <dbReference type="ChEBI" id="CHEBI:58278"/>
        <dbReference type="EC" id="4.2.1.19"/>
    </reaction>
</comment>
<comment type="subcellular location">
    <subcellularLocation>
        <location evidence="6 7">Cytoplasm</location>
    </subcellularLocation>
</comment>
<organism evidence="8 9">
    <name type="scientific">Nitrospira japonica</name>
    <dbReference type="NCBI Taxonomy" id="1325564"/>
    <lineage>
        <taxon>Bacteria</taxon>
        <taxon>Pseudomonadati</taxon>
        <taxon>Nitrospirota</taxon>
        <taxon>Nitrospiria</taxon>
        <taxon>Nitrospirales</taxon>
        <taxon>Nitrospiraceae</taxon>
        <taxon>Nitrospira</taxon>
    </lineage>
</organism>
<dbReference type="FunFam" id="3.30.230.40:FF:000003">
    <property type="entry name" value="Imidazoleglycerol-phosphate dehydratase HisB"/>
    <property type="match status" value="1"/>
</dbReference>
<dbReference type="RefSeq" id="WP_080886596.1">
    <property type="nucleotide sequence ID" value="NZ_LT828648.1"/>
</dbReference>
<evidence type="ECO:0000256" key="6">
    <source>
        <dbReference type="HAMAP-Rule" id="MF_00076"/>
    </source>
</evidence>
<dbReference type="STRING" id="1325564.NSJP_2006"/>
<dbReference type="NCBIfam" id="NF002111">
    <property type="entry name" value="PRK00951.2-1"/>
    <property type="match status" value="1"/>
</dbReference>
<dbReference type="GO" id="GO:0005737">
    <property type="term" value="C:cytoplasm"/>
    <property type="evidence" value="ECO:0007669"/>
    <property type="project" value="UniProtKB-SubCell"/>
</dbReference>
<dbReference type="InterPro" id="IPR020565">
    <property type="entry name" value="ImidazoleglycerP_deHydtase_CS"/>
</dbReference>
<dbReference type="SUPFAM" id="SSF54211">
    <property type="entry name" value="Ribosomal protein S5 domain 2-like"/>
    <property type="match status" value="2"/>
</dbReference>
<dbReference type="PANTHER" id="PTHR23133">
    <property type="entry name" value="IMIDAZOLEGLYCEROL-PHOSPHATE DEHYDRATASE HIS7"/>
    <property type="match status" value="1"/>
</dbReference>
<keyword evidence="9" id="KW-1185">Reference proteome</keyword>
<dbReference type="InterPro" id="IPR020568">
    <property type="entry name" value="Ribosomal_Su5_D2-typ_SF"/>
</dbReference>
<keyword evidence="4 6" id="KW-0368">Histidine biosynthesis</keyword>
<gene>
    <name evidence="6 8" type="primary">hisB</name>
    <name evidence="8" type="ORF">NSJP_2006</name>
</gene>
<evidence type="ECO:0000256" key="7">
    <source>
        <dbReference type="RuleBase" id="RU000599"/>
    </source>
</evidence>
<evidence type="ECO:0000256" key="1">
    <source>
        <dbReference type="ARBA" id="ARBA00005047"/>
    </source>
</evidence>
<proteinExistence type="inferred from homology"/>
<name>A0A1W1I582_9BACT</name>
<dbReference type="Gene3D" id="3.30.230.40">
    <property type="entry name" value="Imidazole glycerol phosphate dehydratase, domain 1"/>
    <property type="match status" value="2"/>
</dbReference>
<protein>
    <recommendedName>
        <fullName evidence="2 6">Imidazoleglycerol-phosphate dehydratase</fullName>
        <shortName evidence="6">IGPD</shortName>
        <ecNumber evidence="6 7">4.2.1.19</ecNumber>
    </recommendedName>
</protein>
<dbReference type="InterPro" id="IPR000807">
    <property type="entry name" value="ImidazoleglycerolP_deHydtase"/>
</dbReference>
<dbReference type="Proteomes" id="UP000192042">
    <property type="component" value="Chromosome I"/>
</dbReference>
<dbReference type="AlphaFoldDB" id="A0A1W1I582"/>
<keyword evidence="5 6" id="KW-0456">Lyase</keyword>
<dbReference type="NCBIfam" id="NF002114">
    <property type="entry name" value="PRK00951.2-4"/>
    <property type="match status" value="1"/>
</dbReference>
<reference evidence="8 9" key="1">
    <citation type="submission" date="2017-03" db="EMBL/GenBank/DDBJ databases">
        <authorList>
            <person name="Afonso C.L."/>
            <person name="Miller P.J."/>
            <person name="Scott M.A."/>
            <person name="Spackman E."/>
            <person name="Goraichik I."/>
            <person name="Dimitrov K.M."/>
            <person name="Suarez D.L."/>
            <person name="Swayne D.E."/>
        </authorList>
    </citation>
    <scope>NUCLEOTIDE SEQUENCE [LARGE SCALE GENOMIC DNA]</scope>
    <source>
        <strain evidence="8">Genome sequencing of Nitrospira japonica strain NJ11</strain>
    </source>
</reference>
<comment type="pathway">
    <text evidence="1 6 7">Amino-acid biosynthesis; L-histidine biosynthesis; L-histidine from 5-phospho-alpha-D-ribose 1-diphosphate: step 6/9.</text>
</comment>
<dbReference type="KEGG" id="nja:NSJP_2006"/>
<evidence type="ECO:0000256" key="5">
    <source>
        <dbReference type="ARBA" id="ARBA00023239"/>
    </source>
</evidence>
<comment type="similarity">
    <text evidence="6 7">Belongs to the imidazoleglycerol-phosphate dehydratase family.</text>
</comment>
<dbReference type="EMBL" id="LT828648">
    <property type="protein sequence ID" value="SLM48178.1"/>
    <property type="molecule type" value="Genomic_DNA"/>
</dbReference>
<dbReference type="UniPathway" id="UPA00031">
    <property type="reaction ID" value="UER00011"/>
</dbReference>
<dbReference type="PROSITE" id="PS00954">
    <property type="entry name" value="IGP_DEHYDRATASE_1"/>
    <property type="match status" value="1"/>
</dbReference>
<dbReference type="GO" id="GO:0004424">
    <property type="term" value="F:imidazoleglycerol-phosphate dehydratase activity"/>
    <property type="evidence" value="ECO:0007669"/>
    <property type="project" value="UniProtKB-UniRule"/>
</dbReference>
<keyword evidence="3 6" id="KW-0028">Amino-acid biosynthesis</keyword>
<dbReference type="GO" id="GO:0000105">
    <property type="term" value="P:L-histidine biosynthetic process"/>
    <property type="evidence" value="ECO:0007669"/>
    <property type="project" value="UniProtKB-UniRule"/>
</dbReference>
<evidence type="ECO:0000313" key="8">
    <source>
        <dbReference type="EMBL" id="SLM48178.1"/>
    </source>
</evidence>
<keyword evidence="6" id="KW-0963">Cytoplasm</keyword>
<dbReference type="CDD" id="cd07914">
    <property type="entry name" value="IGPD"/>
    <property type="match status" value="1"/>
</dbReference>
<sequence length="202" mass="22303">MKKNGGPSRQASIHRATKETDIRVEWTLDGSGQGTIDTSIRFFDHMLELLARHGFFDLTVKAKGDIDIDEHHTVEDVGIVMGKALHQALGEKGGIKRFGFASAPLDETLAQVTVDLSGRPFLVYNVNLPDRKIKSFDLGLFEDFFQAFVTHGGLNLHVNLLYGRNPHHIMEAIFKGLAKALDQATTVEERLAGHVLSTKGTL</sequence>
<dbReference type="EC" id="4.2.1.19" evidence="6 7"/>
<dbReference type="PANTHER" id="PTHR23133:SF2">
    <property type="entry name" value="IMIDAZOLEGLYCEROL-PHOSPHATE DEHYDRATASE"/>
    <property type="match status" value="1"/>
</dbReference>
<dbReference type="Pfam" id="PF00475">
    <property type="entry name" value="IGPD"/>
    <property type="match status" value="1"/>
</dbReference>
<dbReference type="InterPro" id="IPR038494">
    <property type="entry name" value="IGPD_sf"/>
</dbReference>
<dbReference type="FunFam" id="3.30.230.40:FF:000001">
    <property type="entry name" value="Imidazoleglycerol-phosphate dehydratase HisB"/>
    <property type="match status" value="1"/>
</dbReference>
<accession>A0A1W1I582</accession>
<evidence type="ECO:0000256" key="3">
    <source>
        <dbReference type="ARBA" id="ARBA00022605"/>
    </source>
</evidence>
<evidence type="ECO:0000256" key="4">
    <source>
        <dbReference type="ARBA" id="ARBA00023102"/>
    </source>
</evidence>